<dbReference type="EMBL" id="GBXM01101081">
    <property type="protein sequence ID" value="JAH07496.1"/>
    <property type="molecule type" value="Transcribed_RNA"/>
</dbReference>
<name>A0A0E9PS94_ANGAN</name>
<reference evidence="2" key="2">
    <citation type="journal article" date="2015" name="Fish Shellfish Immunol.">
        <title>Early steps in the European eel (Anguilla anguilla)-Vibrio vulnificus interaction in the gills: Role of the RtxA13 toxin.</title>
        <authorList>
            <person name="Callol A."/>
            <person name="Pajuelo D."/>
            <person name="Ebbesson L."/>
            <person name="Teles M."/>
            <person name="MacKenzie S."/>
            <person name="Amaro C."/>
        </authorList>
    </citation>
    <scope>NUCLEOTIDE SEQUENCE</scope>
</reference>
<proteinExistence type="predicted"/>
<feature type="region of interest" description="Disordered" evidence="1">
    <location>
        <begin position="1"/>
        <end position="33"/>
    </location>
</feature>
<reference evidence="2" key="1">
    <citation type="submission" date="2014-11" db="EMBL/GenBank/DDBJ databases">
        <authorList>
            <person name="Amaro Gonzalez C."/>
        </authorList>
    </citation>
    <scope>NUCLEOTIDE SEQUENCE</scope>
</reference>
<dbReference type="AlphaFoldDB" id="A0A0E9PS94"/>
<evidence type="ECO:0000313" key="2">
    <source>
        <dbReference type="EMBL" id="JAH07496.1"/>
    </source>
</evidence>
<accession>A0A0E9PS94</accession>
<organism evidence="2">
    <name type="scientific">Anguilla anguilla</name>
    <name type="common">European freshwater eel</name>
    <name type="synonym">Muraena anguilla</name>
    <dbReference type="NCBI Taxonomy" id="7936"/>
    <lineage>
        <taxon>Eukaryota</taxon>
        <taxon>Metazoa</taxon>
        <taxon>Chordata</taxon>
        <taxon>Craniata</taxon>
        <taxon>Vertebrata</taxon>
        <taxon>Euteleostomi</taxon>
        <taxon>Actinopterygii</taxon>
        <taxon>Neopterygii</taxon>
        <taxon>Teleostei</taxon>
        <taxon>Anguilliformes</taxon>
        <taxon>Anguillidae</taxon>
        <taxon>Anguilla</taxon>
    </lineage>
</organism>
<protein>
    <submittedName>
        <fullName evidence="2">Uncharacterized protein</fullName>
    </submittedName>
</protein>
<sequence>MSRVSGYTNALGCRQGFWGPMERSHIGPHHPHL</sequence>
<evidence type="ECO:0000256" key="1">
    <source>
        <dbReference type="SAM" id="MobiDB-lite"/>
    </source>
</evidence>